<comment type="caution">
    <text evidence="2">The sequence shown here is derived from an EMBL/GenBank/DDBJ whole genome shotgun (WGS) entry which is preliminary data.</text>
</comment>
<gene>
    <name evidence="2" type="ORF">FNV43_RR02919</name>
</gene>
<reference evidence="2" key="1">
    <citation type="submission" date="2020-03" db="EMBL/GenBank/DDBJ databases">
        <title>A high-quality chromosome-level genome assembly of a woody plant with both climbing and erect habits, Rhamnella rubrinervis.</title>
        <authorList>
            <person name="Lu Z."/>
            <person name="Yang Y."/>
            <person name="Zhu X."/>
            <person name="Sun Y."/>
        </authorList>
    </citation>
    <scope>NUCLEOTIDE SEQUENCE</scope>
    <source>
        <strain evidence="2">BYM</strain>
        <tissue evidence="2">Leaf</tissue>
    </source>
</reference>
<keyword evidence="3" id="KW-1185">Reference proteome</keyword>
<protein>
    <recommendedName>
        <fullName evidence="1">APO domain-containing protein</fullName>
    </recommendedName>
</protein>
<feature type="domain" description="APO" evidence="1">
    <location>
        <begin position="68"/>
        <end position="153"/>
    </location>
</feature>
<dbReference type="AlphaFoldDB" id="A0A8K0HHE7"/>
<dbReference type="InterPro" id="IPR023342">
    <property type="entry name" value="APO_dom"/>
</dbReference>
<evidence type="ECO:0000313" key="3">
    <source>
        <dbReference type="Proteomes" id="UP000796880"/>
    </source>
</evidence>
<dbReference type="EMBL" id="VOIH02000002">
    <property type="protein sequence ID" value="KAF3452486.1"/>
    <property type="molecule type" value="Genomic_DNA"/>
</dbReference>
<organism evidence="2 3">
    <name type="scientific">Rhamnella rubrinervis</name>
    <dbReference type="NCBI Taxonomy" id="2594499"/>
    <lineage>
        <taxon>Eukaryota</taxon>
        <taxon>Viridiplantae</taxon>
        <taxon>Streptophyta</taxon>
        <taxon>Embryophyta</taxon>
        <taxon>Tracheophyta</taxon>
        <taxon>Spermatophyta</taxon>
        <taxon>Magnoliopsida</taxon>
        <taxon>eudicotyledons</taxon>
        <taxon>Gunneridae</taxon>
        <taxon>Pentapetalae</taxon>
        <taxon>rosids</taxon>
        <taxon>fabids</taxon>
        <taxon>Rosales</taxon>
        <taxon>Rhamnaceae</taxon>
        <taxon>rhamnoid group</taxon>
        <taxon>Rhamneae</taxon>
        <taxon>Rhamnella</taxon>
    </lineage>
</organism>
<dbReference type="OrthoDB" id="1898723at2759"/>
<evidence type="ECO:0000313" key="2">
    <source>
        <dbReference type="EMBL" id="KAF3452486.1"/>
    </source>
</evidence>
<dbReference type="Pfam" id="PF05634">
    <property type="entry name" value="APO_RNA-bind"/>
    <property type="match status" value="1"/>
</dbReference>
<name>A0A8K0HHE7_9ROSA</name>
<dbReference type="Proteomes" id="UP000796880">
    <property type="component" value="Unassembled WGS sequence"/>
</dbReference>
<sequence length="435" mass="49698">MSYNSWMFYSSKRVDLKQLRPMIQKRIENCAKDYPIKGHASGGPGGPQFQETRYGGCLCPPQTVPVLACKFCPEVYVGEKGHLIQTCCGYRRRTKNRVHEWVIGGLDDVLVPVETFHLQHMHQDVIKHHQRFDFERVPAVVELCWQAGADPSAKDFYPSAHNVEDSCGDVNGVKPMSPDELSCWRIQQKSVNIVLKFMFGRPDIWPDFVECSRRDFYGHAPVVVNLCLQAGAIAPAKYHRLPVLGLESQAEVYNQLAFDDLEGKSDQFNILLSTYMEPKFDAHSLFLSLPFIAVHVVKICLFTFIRFQLLEGHSLKKRAIWAVKGILVENVAMAAQILPSKQLQSIEWMDKTREDRARPNGKHRDRSTCGLPLEHRHFGSPRQLVQLLSECIHSCPSKPLFLQKLFVRVKKSENEIWKLGFGLENLVEHKAFDSI</sequence>
<dbReference type="PROSITE" id="PS51499">
    <property type="entry name" value="APO"/>
    <property type="match status" value="1"/>
</dbReference>
<dbReference type="GO" id="GO:0003723">
    <property type="term" value="F:RNA binding"/>
    <property type="evidence" value="ECO:0007669"/>
    <property type="project" value="InterPro"/>
</dbReference>
<evidence type="ECO:0000259" key="1">
    <source>
        <dbReference type="PROSITE" id="PS51499"/>
    </source>
</evidence>
<proteinExistence type="predicted"/>
<accession>A0A8K0HHE7</accession>